<dbReference type="PANTHER" id="PTHR42951:SF4">
    <property type="entry name" value="ACYL-COENZYME A THIOESTERASE MBLAC2"/>
    <property type="match status" value="1"/>
</dbReference>
<name>A0ABS4FUI4_9BACL</name>
<dbReference type="SUPFAM" id="SSF56281">
    <property type="entry name" value="Metallo-hydrolase/oxidoreductase"/>
    <property type="match status" value="1"/>
</dbReference>
<dbReference type="Proteomes" id="UP001519272">
    <property type="component" value="Unassembled WGS sequence"/>
</dbReference>
<accession>A0ABS4FUI4</accession>
<dbReference type="InterPro" id="IPR001279">
    <property type="entry name" value="Metallo-B-lactamas"/>
</dbReference>
<dbReference type="PANTHER" id="PTHR42951">
    <property type="entry name" value="METALLO-BETA-LACTAMASE DOMAIN-CONTAINING"/>
    <property type="match status" value="1"/>
</dbReference>
<evidence type="ECO:0000256" key="1">
    <source>
        <dbReference type="ARBA" id="ARBA00034221"/>
    </source>
</evidence>
<keyword evidence="6" id="KW-1185">Reference proteome</keyword>
<organism evidence="5 6">
    <name type="scientific">Paenibacillus turicensis</name>
    <dbReference type="NCBI Taxonomy" id="160487"/>
    <lineage>
        <taxon>Bacteria</taxon>
        <taxon>Bacillati</taxon>
        <taxon>Bacillota</taxon>
        <taxon>Bacilli</taxon>
        <taxon>Bacillales</taxon>
        <taxon>Paenibacillaceae</taxon>
        <taxon>Paenibacillus</taxon>
    </lineage>
</organism>
<evidence type="ECO:0000313" key="6">
    <source>
        <dbReference type="Proteomes" id="UP001519272"/>
    </source>
</evidence>
<comment type="catalytic activity">
    <reaction evidence="3">
        <text>3',5'-cyclic UMP + H2O = UMP + H(+)</text>
        <dbReference type="Rhea" id="RHEA:70575"/>
        <dbReference type="ChEBI" id="CHEBI:15377"/>
        <dbReference type="ChEBI" id="CHEBI:15378"/>
        <dbReference type="ChEBI" id="CHEBI:57865"/>
        <dbReference type="ChEBI" id="CHEBI:184387"/>
    </reaction>
    <physiologicalReaction direction="left-to-right" evidence="3">
        <dbReference type="Rhea" id="RHEA:70576"/>
    </physiologicalReaction>
</comment>
<comment type="function">
    <text evidence="2">Counteracts the endogenous Pycsar antiviral defense system. Phosphodiesterase that enables metal-dependent hydrolysis of host cyclic nucleotide Pycsar defense signals such as cCMP and cUMP.</text>
</comment>
<dbReference type="Gene3D" id="3.60.15.10">
    <property type="entry name" value="Ribonuclease Z/Hydroxyacylglutathione hydrolase-like"/>
    <property type="match status" value="1"/>
</dbReference>
<proteinExistence type="predicted"/>
<comment type="caution">
    <text evidence="5">The sequence shown here is derived from an EMBL/GenBank/DDBJ whole genome shotgun (WGS) entry which is preliminary data.</text>
</comment>
<dbReference type="InterPro" id="IPR036866">
    <property type="entry name" value="RibonucZ/Hydroxyglut_hydro"/>
</dbReference>
<evidence type="ECO:0000256" key="2">
    <source>
        <dbReference type="ARBA" id="ARBA00034301"/>
    </source>
</evidence>
<dbReference type="InterPro" id="IPR050855">
    <property type="entry name" value="NDM-1-like"/>
</dbReference>
<dbReference type="EMBL" id="JAGGKG010000014">
    <property type="protein sequence ID" value="MBP1906243.1"/>
    <property type="molecule type" value="Genomic_DNA"/>
</dbReference>
<sequence length="268" mass="30698">MTQLEFIKDDWFTVQQIDHSTYAISEYGHWEKVHSFLLIGHKKAALIDTGLGIDNIKRIVDQLTDLPIVVITTHVHWDHFGSHGQFDEIYVHEAEVNWLLEGMPGLPLAQIRKDIGRDITKPTPETFDSATFVPYRGNPEHIHTLKDGDRIELGERELIIYHTPGHSPGHISIYDKHTQYLFTGDLLYVGTPIYAFYPTTDPKRLVDSLEKICSISEQVSIVFGSHNEVGIDVSIFDDVREAVRDLRKREVVQQGTGLHHYGRISFQF</sequence>
<protein>
    <submittedName>
        <fullName evidence="5">Glyoxylase-like metal-dependent hydrolase (Beta-lactamase superfamily II)</fullName>
    </submittedName>
</protein>
<evidence type="ECO:0000259" key="4">
    <source>
        <dbReference type="SMART" id="SM00849"/>
    </source>
</evidence>
<evidence type="ECO:0000313" key="5">
    <source>
        <dbReference type="EMBL" id="MBP1906243.1"/>
    </source>
</evidence>
<dbReference type="Pfam" id="PF00753">
    <property type="entry name" value="Lactamase_B"/>
    <property type="match status" value="1"/>
</dbReference>
<gene>
    <name evidence="5" type="ORF">J2Z32_002892</name>
</gene>
<dbReference type="RefSeq" id="WP_210089849.1">
    <property type="nucleotide sequence ID" value="NZ_JAGGKG010000014.1"/>
</dbReference>
<comment type="catalytic activity">
    <reaction evidence="1">
        <text>3',5'-cyclic CMP + H2O = CMP + H(+)</text>
        <dbReference type="Rhea" id="RHEA:72675"/>
        <dbReference type="ChEBI" id="CHEBI:15377"/>
        <dbReference type="ChEBI" id="CHEBI:15378"/>
        <dbReference type="ChEBI" id="CHEBI:58003"/>
        <dbReference type="ChEBI" id="CHEBI:60377"/>
    </reaction>
    <physiologicalReaction direction="left-to-right" evidence="1">
        <dbReference type="Rhea" id="RHEA:72676"/>
    </physiologicalReaction>
</comment>
<evidence type="ECO:0000256" key="3">
    <source>
        <dbReference type="ARBA" id="ARBA00048505"/>
    </source>
</evidence>
<feature type="domain" description="Metallo-beta-lactamase" evidence="4">
    <location>
        <begin position="32"/>
        <end position="226"/>
    </location>
</feature>
<reference evidence="5 6" key="1">
    <citation type="submission" date="2021-03" db="EMBL/GenBank/DDBJ databases">
        <title>Genomic Encyclopedia of Type Strains, Phase IV (KMG-IV): sequencing the most valuable type-strain genomes for metagenomic binning, comparative biology and taxonomic classification.</title>
        <authorList>
            <person name="Goeker M."/>
        </authorList>
    </citation>
    <scope>NUCLEOTIDE SEQUENCE [LARGE SCALE GENOMIC DNA]</scope>
    <source>
        <strain evidence="5 6">DSM 14349</strain>
    </source>
</reference>
<dbReference type="SMART" id="SM00849">
    <property type="entry name" value="Lactamase_B"/>
    <property type="match status" value="1"/>
</dbReference>